<dbReference type="InterPro" id="IPR031712">
    <property type="entry name" value="DUF5077"/>
</dbReference>
<sequence length="429" mass="48778">MKNTIMTPILLCASLFVSAQEAYISSYGNAWVNNDIDASRQYITQAGIAPWQDKQLRFNHYFYANNVGTYTLYLHLEKPSAPSTLLVTHNNKQVTLNFDRQSPTKIKVGDFAVTQVGYQTVQIAGDTLAKGRNSAFPAITGLSLDGEAMTPAPNYVKEDFYWGRRGPSVHLSYTVPDKKDYNWFYNEVTVPSGYDPQGSYFMANGFGEGYFGIQVNSPTERRVLFSVWSPYQTDDPSTIPDNLKIKLLAKGEGVYVGEFGNEGSGGQSYLRYNWQPDTTYRFLVNIEPSTTYEGHTEYRGYFYAPETGQWKLIAAFSRPETNTYVARPHSFLENFLPEAGQFERKAFYNRQFLRDTQGNWVELNQAKFTYDATARKGSRLDYQGGEEQNRFYLRNTGFFTGPTPYLSEFTRPSSNDAPVIPWQSLQAHP</sequence>
<evidence type="ECO:0000313" key="5">
    <source>
        <dbReference type="Proteomes" id="UP000646877"/>
    </source>
</evidence>
<dbReference type="Pfam" id="PF16871">
    <property type="entry name" value="DUF5077"/>
    <property type="match status" value="1"/>
</dbReference>
<dbReference type="EMBL" id="WEIA01000006">
    <property type="protein sequence ID" value="NLR22049.1"/>
    <property type="molecule type" value="Genomic_DNA"/>
</dbReference>
<reference evidence="4 6" key="2">
    <citation type="submission" date="2023-10" db="EMBL/GenBank/DDBJ databases">
        <title>To unveil natural product biosynthetic capacity in Pseudoalteromonas.</title>
        <authorList>
            <person name="Wang J."/>
        </authorList>
    </citation>
    <scope>NUCLEOTIDE SEQUENCE [LARGE SCALE GENOMIC DNA]</scope>
    <source>
        <strain evidence="4 6">DSM 15914</strain>
    </source>
</reference>
<evidence type="ECO:0000259" key="2">
    <source>
        <dbReference type="Pfam" id="PF16871"/>
    </source>
</evidence>
<dbReference type="InterPro" id="IPR021862">
    <property type="entry name" value="DUF3472"/>
</dbReference>
<dbReference type="Proteomes" id="UP001304419">
    <property type="component" value="Chromosome 1"/>
</dbReference>
<dbReference type="Proteomes" id="UP000646877">
    <property type="component" value="Unassembled WGS sequence"/>
</dbReference>
<evidence type="ECO:0000313" key="6">
    <source>
        <dbReference type="Proteomes" id="UP001304419"/>
    </source>
</evidence>
<dbReference type="EMBL" id="CP137578">
    <property type="protein sequence ID" value="WOX28535.1"/>
    <property type="molecule type" value="Genomic_DNA"/>
</dbReference>
<dbReference type="Pfam" id="PF11958">
    <property type="entry name" value="DUF3472"/>
    <property type="match status" value="1"/>
</dbReference>
<proteinExistence type="predicted"/>
<dbReference type="AlphaFoldDB" id="A0A8I2H6F2"/>
<organism evidence="3 5">
    <name type="scientific">Pseudoalteromonas maricaloris</name>
    <dbReference type="NCBI Taxonomy" id="184924"/>
    <lineage>
        <taxon>Bacteria</taxon>
        <taxon>Pseudomonadati</taxon>
        <taxon>Pseudomonadota</taxon>
        <taxon>Gammaproteobacteria</taxon>
        <taxon>Alteromonadales</taxon>
        <taxon>Pseudoalteromonadaceae</taxon>
        <taxon>Pseudoalteromonas</taxon>
    </lineage>
</organism>
<feature type="chain" id="PRO_5034779098" evidence="1">
    <location>
        <begin position="20"/>
        <end position="429"/>
    </location>
</feature>
<protein>
    <submittedName>
        <fullName evidence="3">DUF3472 domain-containing protein</fullName>
    </submittedName>
</protein>
<keyword evidence="1" id="KW-0732">Signal</keyword>
<evidence type="ECO:0000313" key="3">
    <source>
        <dbReference type="EMBL" id="NLR22049.1"/>
    </source>
</evidence>
<dbReference type="RefSeq" id="WP_193521967.1">
    <property type="nucleotide sequence ID" value="NZ_CBCSDF010000016.1"/>
</dbReference>
<keyword evidence="6" id="KW-1185">Reference proteome</keyword>
<evidence type="ECO:0000313" key="4">
    <source>
        <dbReference type="EMBL" id="WOX28535.1"/>
    </source>
</evidence>
<feature type="signal peptide" evidence="1">
    <location>
        <begin position="1"/>
        <end position="19"/>
    </location>
</feature>
<evidence type="ECO:0000256" key="1">
    <source>
        <dbReference type="SAM" id="SignalP"/>
    </source>
</evidence>
<name>A0A8I2H6F2_9GAMM</name>
<gene>
    <name evidence="3" type="ORF">F9Y85_12100</name>
    <name evidence="4" type="ORF">R5H13_18255</name>
</gene>
<feature type="domain" description="DUF5077" evidence="2">
    <location>
        <begin position="26"/>
        <end position="148"/>
    </location>
</feature>
<accession>A0A8I2H6F2</accession>
<reference evidence="3" key="1">
    <citation type="submission" date="2019-10" db="EMBL/GenBank/DDBJ databases">
        <authorList>
            <person name="Paulsen S."/>
        </authorList>
    </citation>
    <scope>NUCLEOTIDE SEQUENCE</scope>
    <source>
        <strain evidence="3">LMG 19692</strain>
    </source>
</reference>